<dbReference type="Proteomes" id="UP000266720">
    <property type="component" value="Chromosome"/>
</dbReference>
<reference evidence="3" key="1">
    <citation type="book" date="2010" name="EXTREMOPHILES" publisher="0:0-0">
        <title>Complete genome sequences of ten hyperthermophilic archaea reveal their metabolic capabilities and possible ecological roles.</title>
        <editorList>
            <person name="?"/>
        </editorList>
        <authorList>
            <person name="Ravin N.V."/>
            <person name="Mardanov A.V."/>
            <person name="Bonch-Osmolovskaya E.A."/>
            <person name="Skryabin K.G."/>
        </authorList>
    </citation>
    <scope>NUCLEOTIDE SEQUENCE [LARGE SCALE GENOMIC DNA]</scope>
    <source>
        <strain evidence="3">1505</strain>
    </source>
</reference>
<feature type="transmembrane region" description="Helical" evidence="1">
    <location>
        <begin position="196"/>
        <end position="217"/>
    </location>
</feature>
<protein>
    <recommendedName>
        <fullName evidence="4">Carboxypeptidase regulatory-like domain-containing protein</fullName>
    </recommendedName>
</protein>
<dbReference type="STRING" id="697581.TCARB_1088"/>
<sequence length="233" mass="25274">MRLWALLILVALLCIATVPGIAQPTLKIVAYDGSQLRGAQIRVSTLDGRVFEFTLDPSNPFVVRDVVKGVLFIEVVSWKSVPIGYRQNVTIYSDQTLVVPSIGKLTLKVSGSRGQALERASIKIIYGGQTIEEGSTDTGGVYTTLLPAASYGIVVEYGGRRVEKTIAVEPSRENVVNVQLDVFLSIGGMDLSVTEFLGLALLVIVIVIALIVVAVEYSNWRAKRARRVLATPE</sequence>
<dbReference type="GeneID" id="25406503"/>
<dbReference type="InterPro" id="IPR008969">
    <property type="entry name" value="CarboxyPept-like_regulatory"/>
</dbReference>
<keyword evidence="1" id="KW-0472">Membrane</keyword>
<dbReference type="SUPFAM" id="SSF49464">
    <property type="entry name" value="Carboxypeptidase regulatory domain-like"/>
    <property type="match status" value="1"/>
</dbReference>
<name>A0A3G1A5P4_9CREN</name>
<keyword evidence="1" id="KW-0812">Transmembrane</keyword>
<dbReference type="AlphaFoldDB" id="A0A3G1A5P4"/>
<keyword evidence="1" id="KW-1133">Transmembrane helix</keyword>
<organism evidence="2 3">
    <name type="scientific">Thermofilum adornatum 1505</name>
    <dbReference type="NCBI Taxonomy" id="697581"/>
    <lineage>
        <taxon>Archaea</taxon>
        <taxon>Thermoproteota</taxon>
        <taxon>Thermoprotei</taxon>
        <taxon>Thermofilales</taxon>
        <taxon>Thermofilaceae</taxon>
        <taxon>Thermofilum</taxon>
    </lineage>
</organism>
<dbReference type="KEGG" id="tcb:TCARB_1088"/>
<gene>
    <name evidence="2" type="ORF">TCARB_1088</name>
</gene>
<proteinExistence type="predicted"/>
<evidence type="ECO:0000313" key="2">
    <source>
        <dbReference type="EMBL" id="AJB42136.1"/>
    </source>
</evidence>
<accession>A0A3G1A5P4</accession>
<evidence type="ECO:0000256" key="1">
    <source>
        <dbReference type="SAM" id="Phobius"/>
    </source>
</evidence>
<dbReference type="EMBL" id="CP007493">
    <property type="protein sequence ID" value="AJB42136.1"/>
    <property type="molecule type" value="Genomic_DNA"/>
</dbReference>
<dbReference type="RefSeq" id="WP_052886954.1">
    <property type="nucleotide sequence ID" value="NZ_CP007493.1"/>
</dbReference>
<evidence type="ECO:0008006" key="4">
    <source>
        <dbReference type="Google" id="ProtNLM"/>
    </source>
</evidence>
<evidence type="ECO:0000313" key="3">
    <source>
        <dbReference type="Proteomes" id="UP000266720"/>
    </source>
</evidence>